<dbReference type="InterPro" id="IPR005197">
    <property type="entry name" value="Glyco_hydro_71"/>
</dbReference>
<feature type="transmembrane region" description="Helical" evidence="9">
    <location>
        <begin position="353"/>
        <end position="372"/>
    </location>
</feature>
<dbReference type="Proteomes" id="UP000031774">
    <property type="component" value="Chromosome"/>
</dbReference>
<dbReference type="Pfam" id="PF03659">
    <property type="entry name" value="Glyco_hydro_71"/>
    <property type="match status" value="1"/>
</dbReference>
<keyword evidence="10" id="KW-0732">Signal</keyword>
<dbReference type="PANTHER" id="PTHR13572:SF4">
    <property type="entry name" value="RE57134P"/>
    <property type="match status" value="1"/>
</dbReference>
<evidence type="ECO:0000256" key="6">
    <source>
        <dbReference type="ARBA" id="ARBA00023034"/>
    </source>
</evidence>
<protein>
    <recommendedName>
        <fullName evidence="13">Glycosyl hydrolase family 71</fullName>
    </recommendedName>
</protein>
<comment type="subcellular location">
    <subcellularLocation>
        <location evidence="1">Golgi apparatus membrane</location>
        <topology evidence="1">Single-pass type II membrane protein</topology>
    </subcellularLocation>
</comment>
<evidence type="ECO:0000256" key="7">
    <source>
        <dbReference type="ARBA" id="ARBA00023136"/>
    </source>
</evidence>
<evidence type="ECO:0000256" key="1">
    <source>
        <dbReference type="ARBA" id="ARBA00004323"/>
    </source>
</evidence>
<evidence type="ECO:0000256" key="9">
    <source>
        <dbReference type="SAM" id="Phobius"/>
    </source>
</evidence>
<feature type="region of interest" description="Disordered" evidence="8">
    <location>
        <begin position="327"/>
        <end position="346"/>
    </location>
</feature>
<feature type="region of interest" description="Disordered" evidence="8">
    <location>
        <begin position="377"/>
        <end position="415"/>
    </location>
</feature>
<dbReference type="HOGENOM" id="CLU_662088_0_0_11"/>
<dbReference type="Gene3D" id="3.20.20.80">
    <property type="entry name" value="Glycosidases"/>
    <property type="match status" value="1"/>
</dbReference>
<feature type="signal peptide" evidence="10">
    <location>
        <begin position="1"/>
        <end position="26"/>
    </location>
</feature>
<proteinExistence type="predicted"/>
<dbReference type="KEGG" id="svt:SVTN_05985"/>
<dbReference type="InterPro" id="IPR026071">
    <property type="entry name" value="Glyco_Hydrolase_99"/>
</dbReference>
<feature type="compositionally biased region" description="Polar residues" evidence="8">
    <location>
        <begin position="397"/>
        <end position="407"/>
    </location>
</feature>
<sequence>MPRGGPMRRLWALLAALVLCWPGVSAASSGPRPAAASVAGDATRPPLLAYYYQWFNAGSWQRAKTDLPLAGPYSSDDTQVIDRQITEAKSAGIDGFIVGWKQGAVNDRRLRKLVDAAEARNFKVAMIYQSLDFHRRPLPVAQVAADFRYFRDQFAASPALLRVAGRPLTVWSGTWSYTHDDVARVTSAVRGELRVLATEKNVDGYRRIADVTDGDAYYWSSADPETTPGYADKLQEMARAVHADHKIWIAPCAPGFDAQLVGGTKPVPRRDGATLSAEYTAALRSSPDAVGLISWNEFSENTHVEPSHDHGDRYLQVLRDLRGVQATVTSRSDPGGSGDVPGRSVAGSGPSRAYWAFAGLVAPMLLITPFAVRRLRASRRSGPAPVEEREAGPGQEVSRSPGSTSPRCSRPDRAP</sequence>
<keyword evidence="4" id="KW-0735">Signal-anchor</keyword>
<evidence type="ECO:0008006" key="13">
    <source>
        <dbReference type="Google" id="ProtNLM"/>
    </source>
</evidence>
<evidence type="ECO:0000313" key="12">
    <source>
        <dbReference type="Proteomes" id="UP000031774"/>
    </source>
</evidence>
<accession>A0A0B5I6X9</accession>
<evidence type="ECO:0000256" key="8">
    <source>
        <dbReference type="SAM" id="MobiDB-lite"/>
    </source>
</evidence>
<evidence type="ECO:0000256" key="5">
    <source>
        <dbReference type="ARBA" id="ARBA00022989"/>
    </source>
</evidence>
<dbReference type="GO" id="GO:0051118">
    <property type="term" value="F:glucan endo-1,3-alpha-glucosidase activity"/>
    <property type="evidence" value="ECO:0007669"/>
    <property type="project" value="InterPro"/>
</dbReference>
<feature type="chain" id="PRO_5039316734" description="Glycosyl hydrolase family 71" evidence="10">
    <location>
        <begin position="27"/>
        <end position="415"/>
    </location>
</feature>
<evidence type="ECO:0000313" key="11">
    <source>
        <dbReference type="EMBL" id="AJF64029.1"/>
    </source>
</evidence>
<keyword evidence="12" id="KW-1185">Reference proteome</keyword>
<dbReference type="AlphaFoldDB" id="A0A0B5I6X9"/>
<dbReference type="GO" id="GO:0004559">
    <property type="term" value="F:alpha-mannosidase activity"/>
    <property type="evidence" value="ECO:0007669"/>
    <property type="project" value="TreeGrafter"/>
</dbReference>
<organism evidence="11 12">
    <name type="scientific">Streptomyces vietnamensis</name>
    <dbReference type="NCBI Taxonomy" id="362257"/>
    <lineage>
        <taxon>Bacteria</taxon>
        <taxon>Bacillati</taxon>
        <taxon>Actinomycetota</taxon>
        <taxon>Actinomycetes</taxon>
        <taxon>Kitasatosporales</taxon>
        <taxon>Streptomycetaceae</taxon>
        <taxon>Streptomyces</taxon>
    </lineage>
</organism>
<name>A0A0B5I6X9_9ACTN</name>
<evidence type="ECO:0000256" key="4">
    <source>
        <dbReference type="ARBA" id="ARBA00022968"/>
    </source>
</evidence>
<evidence type="ECO:0000256" key="3">
    <source>
        <dbReference type="ARBA" id="ARBA00022801"/>
    </source>
</evidence>
<keyword evidence="5 9" id="KW-1133">Transmembrane helix</keyword>
<evidence type="ECO:0000256" key="10">
    <source>
        <dbReference type="SAM" id="SignalP"/>
    </source>
</evidence>
<dbReference type="EMBL" id="CP010407">
    <property type="protein sequence ID" value="AJF64029.1"/>
    <property type="molecule type" value="Genomic_DNA"/>
</dbReference>
<keyword evidence="2 9" id="KW-0812">Transmembrane</keyword>
<keyword evidence="3" id="KW-0378">Hydrolase</keyword>
<reference evidence="11 12" key="1">
    <citation type="submission" date="2014-12" db="EMBL/GenBank/DDBJ databases">
        <title>Complete genome sequence of Streptomyces vietnamensis strain GIMV4.0001, a genetic manipulable producer of the benzoisochromanequinone antibiotic granaticin.</title>
        <authorList>
            <person name="Deng M.R."/>
            <person name="Guo J."/>
            <person name="Ma L.Y."/>
            <person name="Feng G.D."/>
            <person name="Mo C.Y."/>
            <person name="Zhu H.H."/>
        </authorList>
    </citation>
    <scope>NUCLEOTIDE SEQUENCE [LARGE SCALE GENOMIC DNA]</scope>
    <source>
        <strain evidence="12">GIMV4.0001</strain>
    </source>
</reference>
<keyword evidence="7 9" id="KW-0472">Membrane</keyword>
<gene>
    <name evidence="11" type="ORF">SVTN_05985</name>
</gene>
<dbReference type="PANTHER" id="PTHR13572">
    <property type="entry name" value="ENDO-ALPHA-1,2-MANNOSIDASE"/>
    <property type="match status" value="1"/>
</dbReference>
<evidence type="ECO:0000256" key="2">
    <source>
        <dbReference type="ARBA" id="ARBA00022692"/>
    </source>
</evidence>
<dbReference type="STRING" id="362257.SVTN_05985"/>
<keyword evidence="6" id="KW-0333">Golgi apparatus</keyword>